<dbReference type="Gene3D" id="2.170.130.10">
    <property type="entry name" value="TonB-dependent receptor, plug domain"/>
    <property type="match status" value="1"/>
</dbReference>
<dbReference type="NCBIfam" id="TIGR04056">
    <property type="entry name" value="OMP_RagA_SusC"/>
    <property type="match status" value="1"/>
</dbReference>
<dbReference type="EMBL" id="BQKE01000003">
    <property type="protein sequence ID" value="GJM63734.1"/>
    <property type="molecule type" value="Genomic_DNA"/>
</dbReference>
<reference evidence="13 14" key="1">
    <citation type="submission" date="2021-12" db="EMBL/GenBank/DDBJ databases">
        <title>Genome sequencing of bacteria with rrn-lacking chromosome and rrn-plasmid.</title>
        <authorList>
            <person name="Anda M."/>
            <person name="Iwasaki W."/>
        </authorList>
    </citation>
    <scope>NUCLEOTIDE SEQUENCE [LARGE SCALE GENOMIC DNA]</scope>
    <source>
        <strain evidence="13 14">NBRC 15940</strain>
    </source>
</reference>
<evidence type="ECO:0000259" key="12">
    <source>
        <dbReference type="Pfam" id="PF07715"/>
    </source>
</evidence>
<dbReference type="Pfam" id="PF07715">
    <property type="entry name" value="Plug"/>
    <property type="match status" value="1"/>
</dbReference>
<dbReference type="RefSeq" id="WP_338238858.1">
    <property type="nucleotide sequence ID" value="NZ_BQKE01000003.1"/>
</dbReference>
<evidence type="ECO:0000256" key="9">
    <source>
        <dbReference type="RuleBase" id="RU003357"/>
    </source>
</evidence>
<feature type="domain" description="TonB-dependent receptor plug" evidence="12">
    <location>
        <begin position="129"/>
        <end position="229"/>
    </location>
</feature>
<evidence type="ECO:0000313" key="14">
    <source>
        <dbReference type="Proteomes" id="UP001310022"/>
    </source>
</evidence>
<dbReference type="InterPro" id="IPR008969">
    <property type="entry name" value="CarboxyPept-like_regulatory"/>
</dbReference>
<dbReference type="InterPro" id="IPR023997">
    <property type="entry name" value="TonB-dep_OMP_SusC/RagA_CS"/>
</dbReference>
<dbReference type="AlphaFoldDB" id="A0AAN4W100"/>
<organism evidence="13 14">
    <name type="scientific">Persicobacter diffluens</name>
    <dbReference type="NCBI Taxonomy" id="981"/>
    <lineage>
        <taxon>Bacteria</taxon>
        <taxon>Pseudomonadati</taxon>
        <taxon>Bacteroidota</taxon>
        <taxon>Cytophagia</taxon>
        <taxon>Cytophagales</taxon>
        <taxon>Persicobacteraceae</taxon>
        <taxon>Persicobacter</taxon>
    </lineage>
</organism>
<keyword evidence="7 8" id="KW-0998">Cell outer membrane</keyword>
<dbReference type="InterPro" id="IPR023996">
    <property type="entry name" value="TonB-dep_OMP_SusC/RagA"/>
</dbReference>
<proteinExistence type="inferred from homology"/>
<dbReference type="InterPro" id="IPR012910">
    <property type="entry name" value="Plug_dom"/>
</dbReference>
<comment type="similarity">
    <text evidence="8 9">Belongs to the TonB-dependent receptor family.</text>
</comment>
<dbReference type="InterPro" id="IPR036942">
    <property type="entry name" value="Beta-barrel_TonB_sf"/>
</dbReference>
<dbReference type="GO" id="GO:0009279">
    <property type="term" value="C:cell outer membrane"/>
    <property type="evidence" value="ECO:0007669"/>
    <property type="project" value="UniProtKB-SubCell"/>
</dbReference>
<dbReference type="PROSITE" id="PS52016">
    <property type="entry name" value="TONB_DEPENDENT_REC_3"/>
    <property type="match status" value="1"/>
</dbReference>
<dbReference type="SUPFAM" id="SSF56935">
    <property type="entry name" value="Porins"/>
    <property type="match status" value="1"/>
</dbReference>
<keyword evidence="6 8" id="KW-0472">Membrane</keyword>
<dbReference type="NCBIfam" id="TIGR04057">
    <property type="entry name" value="SusC_RagA_signa"/>
    <property type="match status" value="1"/>
</dbReference>
<dbReference type="Pfam" id="PF13715">
    <property type="entry name" value="CarbopepD_reg_2"/>
    <property type="match status" value="1"/>
</dbReference>
<evidence type="ECO:0000256" key="8">
    <source>
        <dbReference type="PROSITE-ProRule" id="PRU01360"/>
    </source>
</evidence>
<dbReference type="InterPro" id="IPR039426">
    <property type="entry name" value="TonB-dep_rcpt-like"/>
</dbReference>
<evidence type="ECO:0000256" key="7">
    <source>
        <dbReference type="ARBA" id="ARBA00023237"/>
    </source>
</evidence>
<evidence type="ECO:0000256" key="2">
    <source>
        <dbReference type="ARBA" id="ARBA00022448"/>
    </source>
</evidence>
<evidence type="ECO:0000256" key="1">
    <source>
        <dbReference type="ARBA" id="ARBA00004571"/>
    </source>
</evidence>
<name>A0AAN4W100_9BACT</name>
<feature type="domain" description="TonB-dependent receptor-like beta-barrel" evidence="11">
    <location>
        <begin position="412"/>
        <end position="964"/>
    </location>
</feature>
<keyword evidence="3 8" id="KW-1134">Transmembrane beta strand</keyword>
<dbReference type="InterPro" id="IPR037066">
    <property type="entry name" value="Plug_dom_sf"/>
</dbReference>
<protein>
    <submittedName>
        <fullName evidence="13">SusC/RagA family TonB-linked outer membrane protein</fullName>
    </submittedName>
</protein>
<evidence type="ECO:0000256" key="5">
    <source>
        <dbReference type="ARBA" id="ARBA00023077"/>
    </source>
</evidence>
<dbReference type="Gene3D" id="2.60.40.1120">
    <property type="entry name" value="Carboxypeptidase-like, regulatory domain"/>
    <property type="match status" value="1"/>
</dbReference>
<feature type="chain" id="PRO_5042974955" evidence="10">
    <location>
        <begin position="21"/>
        <end position="1002"/>
    </location>
</feature>
<dbReference type="Pfam" id="PF00593">
    <property type="entry name" value="TonB_dep_Rec_b-barrel"/>
    <property type="match status" value="1"/>
</dbReference>
<feature type="signal peptide" evidence="10">
    <location>
        <begin position="1"/>
        <end position="20"/>
    </location>
</feature>
<keyword evidence="10" id="KW-0732">Signal</keyword>
<evidence type="ECO:0000256" key="6">
    <source>
        <dbReference type="ARBA" id="ARBA00023136"/>
    </source>
</evidence>
<dbReference type="InterPro" id="IPR000531">
    <property type="entry name" value="Beta-barrel_TonB"/>
</dbReference>
<keyword evidence="4 8" id="KW-0812">Transmembrane</keyword>
<evidence type="ECO:0000256" key="4">
    <source>
        <dbReference type="ARBA" id="ARBA00022692"/>
    </source>
</evidence>
<keyword evidence="2 8" id="KW-0813">Transport</keyword>
<dbReference type="SUPFAM" id="SSF49464">
    <property type="entry name" value="Carboxypeptidase regulatory domain-like"/>
    <property type="match status" value="1"/>
</dbReference>
<evidence type="ECO:0000256" key="3">
    <source>
        <dbReference type="ARBA" id="ARBA00022452"/>
    </source>
</evidence>
<gene>
    <name evidence="13" type="ORF">PEDI_42860</name>
</gene>
<evidence type="ECO:0000313" key="13">
    <source>
        <dbReference type="EMBL" id="GJM63734.1"/>
    </source>
</evidence>
<comment type="caution">
    <text evidence="13">The sequence shown here is derived from an EMBL/GenBank/DDBJ whole genome shotgun (WGS) entry which is preliminary data.</text>
</comment>
<keyword evidence="14" id="KW-1185">Reference proteome</keyword>
<evidence type="ECO:0000259" key="11">
    <source>
        <dbReference type="Pfam" id="PF00593"/>
    </source>
</evidence>
<evidence type="ECO:0000256" key="10">
    <source>
        <dbReference type="SAM" id="SignalP"/>
    </source>
</evidence>
<dbReference type="Gene3D" id="2.40.170.20">
    <property type="entry name" value="TonB-dependent receptor, beta-barrel domain"/>
    <property type="match status" value="1"/>
</dbReference>
<comment type="subcellular location">
    <subcellularLocation>
        <location evidence="1 8">Cell outer membrane</location>
        <topology evidence="1 8">Multi-pass membrane protein</topology>
    </subcellularLocation>
</comment>
<keyword evidence="5 9" id="KW-0798">TonB box</keyword>
<accession>A0AAN4W100</accession>
<sequence>MRNQLLMTLLAVCFSLSAYAQQLVKGTVMEGDTGEGLIGANVVIKGTTIGTVTDFEGGYTLEVPNGDAILVYSFVGMQEQEVLVGNQTQIDITLGADAEQLDDVVIVGYTKKDEASPVQTIGVVTDIVTPNVTNALQGKATGVSVSTSTGQPGAKNNIRIRGVGSITASTDPLYVIDGVIINTDDMVQANQQAQRDPMSNINPDDIEDVKVLKDAAATALYGSRAANGVILITTKRGAVGKTQFSASVQEGVSVVNYGNMDMMDLNQYRDYRTAMAGGVEYDPAGWDGNSYDWFDLAFQPGRTSNYQLSAQGGNDKTKFFASVGYFNQEGIVKGSDFERFSMRMNVDNQVNDRVSFTLGTDLSYITQNNASNGNLYSSPLMAGYMQIPFVSPYDASGNLRPILDASSGVTGQGSTANFLYDLNHNYRRMNSLNGGLMGRLNVDIYEGLSFSSTNSARFEYVNNRYFVDGTTYDGSATNGSLNNTDAFNMTLTSTNTFNYETSFGLHNLNVLAGWEAQSNDRSVTGAYGENLPSGIEAPDGIAMNQGITGWLEQYRFLSMLSQVQYNYDNKYFASVSYRRDGSSRFAPENRWGNFWSVAGAWDIAKEDFMASTKFDQLKLRASVGTTGNANLGIGLNPLSRDYAYRPLYAFNQYNGNPAAYWTQLGNEDLTWEKRLKSSIGVDFGFNGWLSGGLDFYHETSSDLLMQTPVSATTGFVTQTANVGEMVNKGVELNFTTQNMQRDDFTWSTSVNLTHNVNEVTRLYGGQDILVGAVNIVREGLPVNSFYLPEYAGANPNNGQSSWFVNDPSVTPENMGENMYVDPRTGRVATTSYGEAEYTDLGDPYPWLQGAITNDLRYRQFDLSFMFTFSVGGSIYNSTGRFVDSDNRTSNQHVRAMEDRWTQPGDIAYRPALNDVAGANHSSRYLENGSYLSLRNITLGYNLPNHIVENWRVGGVRFFVQAQNLFTISSYSGFTPITAGGDGINFFEYPEGRIFTGGVTVKF</sequence>
<dbReference type="Proteomes" id="UP001310022">
    <property type="component" value="Unassembled WGS sequence"/>
</dbReference>